<feature type="region of interest" description="Disordered" evidence="1">
    <location>
        <begin position="1"/>
        <end position="35"/>
    </location>
</feature>
<feature type="compositionally biased region" description="Basic and acidic residues" evidence="1">
    <location>
        <begin position="232"/>
        <end position="244"/>
    </location>
</feature>
<reference evidence="3" key="1">
    <citation type="submission" date="2018-04" db="EMBL/GenBank/DDBJ databases">
        <title>WGS assembly of Panicum hallii.</title>
        <authorList>
            <person name="Lovell J."/>
            <person name="Jenkins J."/>
            <person name="Lowry D."/>
            <person name="Mamidi S."/>
            <person name="Sreedasyam A."/>
            <person name="Weng X."/>
            <person name="Barry K."/>
            <person name="Bonette J."/>
            <person name="Campitelli B."/>
            <person name="Daum C."/>
            <person name="Gordon S."/>
            <person name="Gould B."/>
            <person name="Lipzen A."/>
            <person name="Macqueen A."/>
            <person name="Palacio-Mejia J."/>
            <person name="Plott C."/>
            <person name="Shakirov E."/>
            <person name="Shu S."/>
            <person name="Yoshinaga Y."/>
            <person name="Zane M."/>
            <person name="Rokhsar D."/>
            <person name="Grimwood J."/>
            <person name="Schmutz J."/>
            <person name="Juenger T."/>
        </authorList>
    </citation>
    <scope>NUCLEOTIDE SEQUENCE [LARGE SCALE GENOMIC DNA]</scope>
    <source>
        <strain evidence="3">FIL2</strain>
    </source>
</reference>
<dbReference type="Gramene" id="PAN04909">
    <property type="protein sequence ID" value="PAN04909"/>
    <property type="gene ID" value="PAHAL_1G100900"/>
</dbReference>
<dbReference type="PANTHER" id="PTHR45125">
    <property type="entry name" value="F21J9.4-RELATED"/>
    <property type="match status" value="1"/>
</dbReference>
<accession>A0A2S3GMW8</accession>
<gene>
    <name evidence="3" type="ORF">PAHAL_1G100900</name>
</gene>
<evidence type="ECO:0000256" key="1">
    <source>
        <dbReference type="SAM" id="MobiDB-lite"/>
    </source>
</evidence>
<feature type="region of interest" description="Disordered" evidence="1">
    <location>
        <begin position="69"/>
        <end position="89"/>
    </location>
</feature>
<dbReference type="Proteomes" id="UP000243499">
    <property type="component" value="Chromosome 1"/>
</dbReference>
<evidence type="ECO:0000259" key="2">
    <source>
        <dbReference type="Pfam" id="PF14303"/>
    </source>
</evidence>
<organism evidence="3">
    <name type="scientific">Panicum hallii</name>
    <dbReference type="NCBI Taxonomy" id="206008"/>
    <lineage>
        <taxon>Eukaryota</taxon>
        <taxon>Viridiplantae</taxon>
        <taxon>Streptophyta</taxon>
        <taxon>Embryophyta</taxon>
        <taxon>Tracheophyta</taxon>
        <taxon>Spermatophyta</taxon>
        <taxon>Magnoliopsida</taxon>
        <taxon>Liliopsida</taxon>
        <taxon>Poales</taxon>
        <taxon>Poaceae</taxon>
        <taxon>PACMAD clade</taxon>
        <taxon>Panicoideae</taxon>
        <taxon>Panicodae</taxon>
        <taxon>Paniceae</taxon>
        <taxon>Panicinae</taxon>
        <taxon>Panicum</taxon>
        <taxon>Panicum sect. Panicum</taxon>
    </lineage>
</organism>
<feature type="region of interest" description="Disordered" evidence="1">
    <location>
        <begin position="206"/>
        <end position="247"/>
    </location>
</feature>
<dbReference type="EMBL" id="CM008046">
    <property type="protein sequence ID" value="PAN04909.1"/>
    <property type="molecule type" value="Genomic_DNA"/>
</dbReference>
<dbReference type="Pfam" id="PF14303">
    <property type="entry name" value="NAM-associated"/>
    <property type="match status" value="1"/>
</dbReference>
<evidence type="ECO:0000313" key="3">
    <source>
        <dbReference type="EMBL" id="PAN04909.1"/>
    </source>
</evidence>
<sequence length="327" mass="38227">MSAGAGAAARPQGLAPSPVVQSTPSSTDPSWMMPEYSTMPSQVNYFTNLLSQEAVDVFESDDNEELENDFQEFNDMNSQPKSKGRSKNFTEQEDVLLVSAHPNVGKNAIAGRDQKDGKFWERVETYFHVNKTFESDRNWSSLRHRWSLINREINSFRGFLDKIERKNESEKIMNDKIAEAKALFLERKKKPFSIFHCWNLLKDEPKYRSRQNPDSRNANEDGPLNAQRPLGRKAEKERARKCDETESDPFIEEVKKMREAREETDRERKARDDQFLEIEKSKFDLEREQHDNLIMQTDTSTMDDEAKQYFKFMKQEILARRFGTSLQ</sequence>
<feature type="compositionally biased region" description="Basic and acidic residues" evidence="1">
    <location>
        <begin position="206"/>
        <end position="219"/>
    </location>
</feature>
<dbReference type="PANTHER" id="PTHR45125:SF3">
    <property type="entry name" value="NO-APICAL-MERISTEM-ASSOCIATED CARBOXY-TERMINAL DOMAIN PROTEIN"/>
    <property type="match status" value="1"/>
</dbReference>
<dbReference type="InterPro" id="IPR029466">
    <property type="entry name" value="NAM-associated_C"/>
</dbReference>
<name>A0A2S3GMW8_9POAL</name>
<dbReference type="AlphaFoldDB" id="A0A2S3GMW8"/>
<feature type="compositionally biased region" description="Low complexity" evidence="1">
    <location>
        <begin position="16"/>
        <end position="30"/>
    </location>
</feature>
<protein>
    <recommendedName>
        <fullName evidence="2">No apical meristem-associated C-terminal domain-containing protein</fullName>
    </recommendedName>
</protein>
<proteinExistence type="predicted"/>
<feature type="domain" description="No apical meristem-associated C-terminal" evidence="2">
    <location>
        <begin position="217"/>
        <end position="317"/>
    </location>
</feature>